<protein>
    <submittedName>
        <fullName evidence="2">Uncharacterized protein</fullName>
    </submittedName>
</protein>
<feature type="transmembrane region" description="Helical" evidence="1">
    <location>
        <begin position="14"/>
        <end position="34"/>
    </location>
</feature>
<evidence type="ECO:0000313" key="3">
    <source>
        <dbReference type="Proteomes" id="UP001432027"/>
    </source>
</evidence>
<comment type="caution">
    <text evidence="2">The sequence shown here is derived from an EMBL/GenBank/DDBJ whole genome shotgun (WGS) entry which is preliminary data.</text>
</comment>
<proteinExistence type="predicted"/>
<keyword evidence="1" id="KW-0472">Membrane</keyword>
<feature type="non-terminal residue" evidence="2">
    <location>
        <position position="99"/>
    </location>
</feature>
<name>A0AAV5S7Q3_9BILA</name>
<dbReference type="EMBL" id="BTSX01000001">
    <property type="protein sequence ID" value="GMS78352.1"/>
    <property type="molecule type" value="Genomic_DNA"/>
</dbReference>
<keyword evidence="3" id="KW-1185">Reference proteome</keyword>
<dbReference type="AlphaFoldDB" id="A0AAV5S7Q3"/>
<evidence type="ECO:0000256" key="1">
    <source>
        <dbReference type="SAM" id="Phobius"/>
    </source>
</evidence>
<keyword evidence="1" id="KW-1133">Transmembrane helix</keyword>
<gene>
    <name evidence="2" type="ORF">PENTCL1PPCAC_527</name>
</gene>
<keyword evidence="1" id="KW-0812">Transmembrane</keyword>
<accession>A0AAV5S7Q3</accession>
<organism evidence="2 3">
    <name type="scientific">Pristionchus entomophagus</name>
    <dbReference type="NCBI Taxonomy" id="358040"/>
    <lineage>
        <taxon>Eukaryota</taxon>
        <taxon>Metazoa</taxon>
        <taxon>Ecdysozoa</taxon>
        <taxon>Nematoda</taxon>
        <taxon>Chromadorea</taxon>
        <taxon>Rhabditida</taxon>
        <taxon>Rhabditina</taxon>
        <taxon>Diplogasteromorpha</taxon>
        <taxon>Diplogasteroidea</taxon>
        <taxon>Neodiplogasteridae</taxon>
        <taxon>Pristionchus</taxon>
    </lineage>
</organism>
<feature type="non-terminal residue" evidence="2">
    <location>
        <position position="1"/>
    </location>
</feature>
<evidence type="ECO:0000313" key="2">
    <source>
        <dbReference type="EMBL" id="GMS78352.1"/>
    </source>
</evidence>
<dbReference type="Proteomes" id="UP001432027">
    <property type="component" value="Unassembled WGS sequence"/>
</dbReference>
<sequence>LCKSFFVLLVFQEYYSTAFVFSTILIYLFTIVYLKSLSGFNRNRSVSPGVLRTSVSLFILFSGKHLLIQFDYHYFNGLKTLLTKEDVSVDILYRYVLII</sequence>
<reference evidence="2" key="1">
    <citation type="submission" date="2023-10" db="EMBL/GenBank/DDBJ databases">
        <title>Genome assembly of Pristionchus species.</title>
        <authorList>
            <person name="Yoshida K."/>
            <person name="Sommer R.J."/>
        </authorList>
    </citation>
    <scope>NUCLEOTIDE SEQUENCE</scope>
    <source>
        <strain evidence="2">RS0144</strain>
    </source>
</reference>